<dbReference type="RefSeq" id="WP_127161880.1">
    <property type="nucleotide sequence ID" value="NZ_CP029822.1"/>
</dbReference>
<dbReference type="InterPro" id="IPR021762">
    <property type="entry name" value="DUF3325"/>
</dbReference>
<protein>
    <submittedName>
        <fullName evidence="2">DUF3325 domain-containing protein</fullName>
    </submittedName>
</protein>
<dbReference type="Proteomes" id="UP000273143">
    <property type="component" value="Chromosome"/>
</dbReference>
<feature type="transmembrane region" description="Helical" evidence="1">
    <location>
        <begin position="39"/>
        <end position="58"/>
    </location>
</feature>
<dbReference type="Pfam" id="PF11804">
    <property type="entry name" value="DUF3325"/>
    <property type="match status" value="1"/>
</dbReference>
<evidence type="ECO:0000256" key="1">
    <source>
        <dbReference type="SAM" id="Phobius"/>
    </source>
</evidence>
<dbReference type="AlphaFoldDB" id="A0A3S9XB65"/>
<keyword evidence="1" id="KW-1133">Transmembrane helix</keyword>
<organism evidence="2 3">
    <name type="scientific">Entomomonas moraniae</name>
    <dbReference type="NCBI Taxonomy" id="2213226"/>
    <lineage>
        <taxon>Bacteria</taxon>
        <taxon>Pseudomonadati</taxon>
        <taxon>Pseudomonadota</taxon>
        <taxon>Gammaproteobacteria</taxon>
        <taxon>Pseudomonadales</taxon>
        <taxon>Pseudomonadaceae</taxon>
        <taxon>Entomomonas</taxon>
    </lineage>
</organism>
<feature type="transmembrane region" description="Helical" evidence="1">
    <location>
        <begin position="65"/>
        <end position="86"/>
    </location>
</feature>
<dbReference type="EMBL" id="CP029822">
    <property type="protein sequence ID" value="AZS49693.1"/>
    <property type="molecule type" value="Genomic_DNA"/>
</dbReference>
<keyword evidence="3" id="KW-1185">Reference proteome</keyword>
<name>A0A3S9XB65_9GAMM</name>
<sequence>MLLILFIGLFLGLSYIALGMKKHQATIVSPKVLAKSNRLAFVLGTGLLMICLIYTLYTAGVGIGLVYYLGVFTLMHLLVILFVHYAPKRLAYMTGFYFLLVK</sequence>
<keyword evidence="1" id="KW-0472">Membrane</keyword>
<proteinExistence type="predicted"/>
<gene>
    <name evidence="2" type="ORF">DM558_02375</name>
</gene>
<keyword evidence="1" id="KW-0812">Transmembrane</keyword>
<accession>A0A3S9XB65</accession>
<reference evidence="3" key="1">
    <citation type="submission" date="2018-06" db="EMBL/GenBank/DDBJ databases">
        <title>Complete genome of Pseudomonas insecticola strain QZS01.</title>
        <authorList>
            <person name="Wang J."/>
            <person name="Su Q."/>
        </authorList>
    </citation>
    <scope>NUCLEOTIDE SEQUENCE [LARGE SCALE GENOMIC DNA]</scope>
    <source>
        <strain evidence="3">QZS01</strain>
    </source>
</reference>
<evidence type="ECO:0000313" key="2">
    <source>
        <dbReference type="EMBL" id="AZS49693.1"/>
    </source>
</evidence>
<evidence type="ECO:0000313" key="3">
    <source>
        <dbReference type="Proteomes" id="UP000273143"/>
    </source>
</evidence>
<dbReference type="KEGG" id="emo:DM558_02375"/>